<organism evidence="1 2">
    <name type="scientific">Amycolatopsis coloradensis</name>
    <dbReference type="NCBI Taxonomy" id="76021"/>
    <lineage>
        <taxon>Bacteria</taxon>
        <taxon>Bacillati</taxon>
        <taxon>Actinomycetota</taxon>
        <taxon>Actinomycetes</taxon>
        <taxon>Pseudonocardiales</taxon>
        <taxon>Pseudonocardiaceae</taxon>
        <taxon>Amycolatopsis</taxon>
    </lineage>
</organism>
<evidence type="ECO:0000313" key="1">
    <source>
        <dbReference type="EMBL" id="WYW16788.1"/>
    </source>
</evidence>
<evidence type="ECO:0000313" key="2">
    <source>
        <dbReference type="Proteomes" id="UP001456344"/>
    </source>
</evidence>
<keyword evidence="2" id="KW-1185">Reference proteome</keyword>
<dbReference type="Proteomes" id="UP001456344">
    <property type="component" value="Chromosome"/>
</dbReference>
<reference evidence="1" key="1">
    <citation type="submission" date="2023-10" db="EMBL/GenBank/DDBJ databases">
        <title>Whole genome sequencing of actinobacterial strain Amycolatopsis sp. (BCA-696) identifies the underlying plant growth-promoting genes.</title>
        <authorList>
            <person name="Gandham P."/>
            <person name="Vadla N."/>
            <person name="Saji A."/>
            <person name="Srinivas V."/>
            <person name="Ruperao P."/>
            <person name="Selvanayagam S."/>
            <person name="Saxena R.K."/>
            <person name="Rathore A."/>
            <person name="Gopalakrishnan S."/>
            <person name="Thakur V."/>
        </authorList>
    </citation>
    <scope>NUCLEOTIDE SEQUENCE</scope>
    <source>
        <strain evidence="1">BCA-696</strain>
    </source>
</reference>
<sequence length="269" mass="30896">MSRGYAAVDGELEDELSRELEAEFENELEDELEGEFEDEDEFEDELGGLVRELEDELEDEVYGEYEDEDEFESEFEAVVRELEDEFELESEDEDFTHPARRVYPDAEMMAQLAFQAENAETEDEAEAFLGALAPLAFQAAKWAAPKIVKHGPQLIRGAINLGRKLWRNPATRRAVRHIPKIIGRTARDVGRRYADGRPINARYITRRLVGHTVNSAQNAPANRRSQPRRRGRPQQRRRRPAARGGRRTQPRARAGAARRGKARGRARRR</sequence>
<protein>
    <submittedName>
        <fullName evidence="1">Uncharacterized protein</fullName>
    </submittedName>
</protein>
<gene>
    <name evidence="1" type="ORF">LCL61_14640</name>
</gene>
<proteinExistence type="predicted"/>
<accession>A0ACD5BBM8</accession>
<dbReference type="EMBL" id="CP150484">
    <property type="protein sequence ID" value="WYW16788.1"/>
    <property type="molecule type" value="Genomic_DNA"/>
</dbReference>
<name>A0ACD5BBM8_9PSEU</name>